<protein>
    <submittedName>
        <fullName evidence="2">Uncharacterized protein</fullName>
    </submittedName>
</protein>
<evidence type="ECO:0000313" key="2">
    <source>
        <dbReference type="EMBL" id="KAF5850869.1"/>
    </source>
</evidence>
<accession>A0A8H5ZL60</accession>
<feature type="chain" id="PRO_5034001485" evidence="1">
    <location>
        <begin position="19"/>
        <end position="118"/>
    </location>
</feature>
<feature type="signal peptide" evidence="1">
    <location>
        <begin position="1"/>
        <end position="18"/>
    </location>
</feature>
<dbReference type="EMBL" id="WNKQ01000006">
    <property type="protein sequence ID" value="KAF5850869.1"/>
    <property type="molecule type" value="Genomic_DNA"/>
</dbReference>
<gene>
    <name evidence="2" type="ORF">GGP41_010475</name>
</gene>
<reference evidence="2" key="1">
    <citation type="submission" date="2019-11" db="EMBL/GenBank/DDBJ databases">
        <title>Bipolaris sorokiniana Genome sequencing.</title>
        <authorList>
            <person name="Wang H."/>
        </authorList>
    </citation>
    <scope>NUCLEOTIDE SEQUENCE</scope>
</reference>
<keyword evidence="1" id="KW-0732">Signal</keyword>
<organism evidence="2 3">
    <name type="scientific">Cochliobolus sativus</name>
    <name type="common">Common root rot and spot blotch fungus</name>
    <name type="synonym">Bipolaris sorokiniana</name>
    <dbReference type="NCBI Taxonomy" id="45130"/>
    <lineage>
        <taxon>Eukaryota</taxon>
        <taxon>Fungi</taxon>
        <taxon>Dikarya</taxon>
        <taxon>Ascomycota</taxon>
        <taxon>Pezizomycotina</taxon>
        <taxon>Dothideomycetes</taxon>
        <taxon>Pleosporomycetidae</taxon>
        <taxon>Pleosporales</taxon>
        <taxon>Pleosporineae</taxon>
        <taxon>Pleosporaceae</taxon>
        <taxon>Bipolaris</taxon>
    </lineage>
</organism>
<sequence length="118" mass="13354">MPFLLSLLLHFLKINGTAYIAPSESIWALLNQFLARLCITSIAAIRTTHKTRFHIYFQDGSPMDGNTDANVDDKIITSTLPTKMAPGESTWHSKYDPRRLLIVLVPKGSYEIFMITLK</sequence>
<comment type="caution">
    <text evidence="2">The sequence shown here is derived from an EMBL/GenBank/DDBJ whole genome shotgun (WGS) entry which is preliminary data.</text>
</comment>
<evidence type="ECO:0000313" key="3">
    <source>
        <dbReference type="Proteomes" id="UP000624244"/>
    </source>
</evidence>
<evidence type="ECO:0000256" key="1">
    <source>
        <dbReference type="SAM" id="SignalP"/>
    </source>
</evidence>
<dbReference type="Proteomes" id="UP000624244">
    <property type="component" value="Unassembled WGS sequence"/>
</dbReference>
<name>A0A8H5ZL60_COCSA</name>
<proteinExistence type="predicted"/>
<dbReference type="AlphaFoldDB" id="A0A8H5ZL60"/>